<keyword evidence="1" id="KW-0472">Membrane</keyword>
<organism evidence="2 3">
    <name type="scientific">Zea mays</name>
    <name type="common">Maize</name>
    <dbReference type="NCBI Taxonomy" id="4577"/>
    <lineage>
        <taxon>Eukaryota</taxon>
        <taxon>Viridiplantae</taxon>
        <taxon>Streptophyta</taxon>
        <taxon>Embryophyta</taxon>
        <taxon>Tracheophyta</taxon>
        <taxon>Spermatophyta</taxon>
        <taxon>Magnoliopsida</taxon>
        <taxon>Liliopsida</taxon>
        <taxon>Poales</taxon>
        <taxon>Poaceae</taxon>
        <taxon>PACMAD clade</taxon>
        <taxon>Panicoideae</taxon>
        <taxon>Andropogonodae</taxon>
        <taxon>Andropogoneae</taxon>
        <taxon>Tripsacinae</taxon>
        <taxon>Zea</taxon>
    </lineage>
</organism>
<comment type="caution">
    <text evidence="2">The sequence shown here is derived from an EMBL/GenBank/DDBJ whole genome shotgun (WGS) entry which is preliminary data.</text>
</comment>
<accession>A0A3L6FQ91</accession>
<dbReference type="ExpressionAtlas" id="A0A3L6FQ91">
    <property type="expression patterns" value="baseline and differential"/>
</dbReference>
<evidence type="ECO:0000256" key="1">
    <source>
        <dbReference type="SAM" id="Phobius"/>
    </source>
</evidence>
<dbReference type="PANTHER" id="PTHR34118">
    <property type="entry name" value="NF-KAPPA-B INHIBITOR-LIKE PROTEIN-RELATED"/>
    <property type="match status" value="1"/>
</dbReference>
<dbReference type="Proteomes" id="UP000251960">
    <property type="component" value="Chromosome 3"/>
</dbReference>
<sequence length="374" mass="40632">MNALQILRETVRVLRGDPHAFTSIFLLLCPASGCLLLSMAALFCALDSPPSTHAIEPVRDISTARHGRFPRIPHPPPPHPSWPWGFPTSTAAAFPLAGHSLHSVSPSSADLGSSLLLPRSPRGNCTAISSPRSLTWPGGGMAAIDAVEATTDQGSAVDVREDVVDEAMLRLAATRGWVPGDSSPPLSKRLSAKDWQNESDKRKELNLLKYEVLKDELLLLTTGIGAACSLYCLLVFSLEYSETCCSMWNSCLYLQLPCQHDDNLSKQDIPQVFLKKKVKKIGITSEDLKNTIEKTLGGGGVALSYPRLVIPAVIFGLSALSDHFKNSFFNLEVLPGMIGFLAYKAYAALVQVYRDNEDLSLILPEEEDADSEST</sequence>
<evidence type="ECO:0000313" key="2">
    <source>
        <dbReference type="EMBL" id="PWZ34521.1"/>
    </source>
</evidence>
<gene>
    <name evidence="2" type="ORF">Zm00014a_026408</name>
</gene>
<name>A0A3L6FQ91_MAIZE</name>
<feature type="transmembrane region" description="Helical" evidence="1">
    <location>
        <begin position="20"/>
        <end position="46"/>
    </location>
</feature>
<dbReference type="EMBL" id="NCVQ01000004">
    <property type="protein sequence ID" value="PWZ34521.1"/>
    <property type="molecule type" value="Genomic_DNA"/>
</dbReference>
<protein>
    <submittedName>
        <fullName evidence="2">Uncharacterized protein</fullName>
    </submittedName>
</protein>
<keyword evidence="1" id="KW-0812">Transmembrane</keyword>
<evidence type="ECO:0000313" key="3">
    <source>
        <dbReference type="Proteomes" id="UP000251960"/>
    </source>
</evidence>
<dbReference type="AlphaFoldDB" id="A0A3L6FQ91"/>
<reference evidence="2 3" key="1">
    <citation type="journal article" date="2018" name="Nat. Genet.">
        <title>Extensive intraspecific gene order and gene structural variations between Mo17 and other maize genomes.</title>
        <authorList>
            <person name="Sun S."/>
            <person name="Zhou Y."/>
            <person name="Chen J."/>
            <person name="Shi J."/>
            <person name="Zhao H."/>
            <person name="Zhao H."/>
            <person name="Song W."/>
            <person name="Zhang M."/>
            <person name="Cui Y."/>
            <person name="Dong X."/>
            <person name="Liu H."/>
            <person name="Ma X."/>
            <person name="Jiao Y."/>
            <person name="Wang B."/>
            <person name="Wei X."/>
            <person name="Stein J.C."/>
            <person name="Glaubitz J.C."/>
            <person name="Lu F."/>
            <person name="Yu G."/>
            <person name="Liang C."/>
            <person name="Fengler K."/>
            <person name="Li B."/>
            <person name="Rafalski A."/>
            <person name="Schnable P.S."/>
            <person name="Ware D.H."/>
            <person name="Buckler E.S."/>
            <person name="Lai J."/>
        </authorList>
    </citation>
    <scope>NUCLEOTIDE SEQUENCE [LARGE SCALE GENOMIC DNA]</scope>
    <source>
        <strain evidence="3">cv. Missouri 17</strain>
        <tissue evidence="2">Seedling</tissue>
    </source>
</reference>
<dbReference type="PANTHER" id="PTHR34118:SF1">
    <property type="entry name" value="NF-KAPPA-B INHIBITOR-LIKE PROTEIN"/>
    <property type="match status" value="1"/>
</dbReference>
<keyword evidence="1" id="KW-1133">Transmembrane helix</keyword>
<proteinExistence type="predicted"/>